<sequence length="93" mass="10778">MHTHEITNKCDPIGSKVKGQRERIKVSKYFSQTTPVSDLNKPSFELRRQGFCLGAGYLEERLVRLRLDNLDFLLAARERHAGVSNWKYRIVGM</sequence>
<organism evidence="1 2">
    <name type="scientific">Nephila pilipes</name>
    <name type="common">Giant wood spider</name>
    <name type="synonym">Nephila maculata</name>
    <dbReference type="NCBI Taxonomy" id="299642"/>
    <lineage>
        <taxon>Eukaryota</taxon>
        <taxon>Metazoa</taxon>
        <taxon>Ecdysozoa</taxon>
        <taxon>Arthropoda</taxon>
        <taxon>Chelicerata</taxon>
        <taxon>Arachnida</taxon>
        <taxon>Araneae</taxon>
        <taxon>Araneomorphae</taxon>
        <taxon>Entelegynae</taxon>
        <taxon>Araneoidea</taxon>
        <taxon>Nephilidae</taxon>
        <taxon>Nephila</taxon>
    </lineage>
</organism>
<accession>A0A8X6TYF3</accession>
<evidence type="ECO:0000313" key="1">
    <source>
        <dbReference type="EMBL" id="GFT60349.1"/>
    </source>
</evidence>
<name>A0A8X6TYF3_NEPPI</name>
<reference evidence="1" key="1">
    <citation type="submission" date="2020-08" db="EMBL/GenBank/DDBJ databases">
        <title>Multicomponent nature underlies the extraordinary mechanical properties of spider dragline silk.</title>
        <authorList>
            <person name="Kono N."/>
            <person name="Nakamura H."/>
            <person name="Mori M."/>
            <person name="Yoshida Y."/>
            <person name="Ohtoshi R."/>
            <person name="Malay A.D."/>
            <person name="Moran D.A.P."/>
            <person name="Tomita M."/>
            <person name="Numata K."/>
            <person name="Arakawa K."/>
        </authorList>
    </citation>
    <scope>NUCLEOTIDE SEQUENCE</scope>
</reference>
<proteinExistence type="predicted"/>
<keyword evidence="2" id="KW-1185">Reference proteome</keyword>
<dbReference type="EMBL" id="BMAW01018810">
    <property type="protein sequence ID" value="GFT60349.1"/>
    <property type="molecule type" value="Genomic_DNA"/>
</dbReference>
<dbReference type="AlphaFoldDB" id="A0A8X6TYF3"/>
<protein>
    <submittedName>
        <fullName evidence="1">Uncharacterized protein</fullName>
    </submittedName>
</protein>
<comment type="caution">
    <text evidence="1">The sequence shown here is derived from an EMBL/GenBank/DDBJ whole genome shotgun (WGS) entry which is preliminary data.</text>
</comment>
<gene>
    <name evidence="1" type="ORF">NPIL_53801</name>
</gene>
<evidence type="ECO:0000313" key="2">
    <source>
        <dbReference type="Proteomes" id="UP000887013"/>
    </source>
</evidence>
<dbReference type="Proteomes" id="UP000887013">
    <property type="component" value="Unassembled WGS sequence"/>
</dbReference>